<sequence length="570" mass="60928">MVMRALRRRTLAGQLLFLQLGIITVVLVSVGAVSLAQSQATFNRVEGRRVSALAEQLAANPLVLYNLDLPEQRTGLATLALQTVTQSRVTAVTIADEDESVRVSTDPSMETRPLPLGARSVGVGASWSGVMELDGDRVLASQVPVLSLAKGHVGEHLGTVMITEDFPSIWERLRGASSYLLTYLGIALALGVAGSWLLARRIKRQTLGLEPHEITGLAEHREALLYGIAEGVVALDPHQRITLVNDVARRLLDLPEHAAGMSLRDLRVEGRLLDVLTGTGPDGGDPGTDHGNDPGSEDVHDEGGPRDEVVIRRGRVLVMNRMRVTRDGRHLGTVTTLRDRTDLANLERELGSFRSTTSLLRAQTHEFANQLHTISGLIQLGEYDEVVRYVDAVTERRQSLDLLVNSRVRDPAVAALLMAKASLASERRADLRVSDETSLDRLDPEDSADVATVVGNLVDNAIDAVSSGPGGAATGQWVEVTIRQDASSVEVRVSDSGPGVPPEVAQEVFAHGFTTKAATAGDRGIGLALTRLVCQRRGGEVQLARSPEGGAVFVAQLGITPVATTAGASR</sequence>
<accession>A0ABP8Y446</accession>
<evidence type="ECO:0000313" key="17">
    <source>
        <dbReference type="Proteomes" id="UP001500556"/>
    </source>
</evidence>
<keyword evidence="8" id="KW-0547">Nucleotide-binding</keyword>
<dbReference type="InterPro" id="IPR036890">
    <property type="entry name" value="HATPase_C_sf"/>
</dbReference>
<feature type="domain" description="Histidine kinase" evidence="15">
    <location>
        <begin position="362"/>
        <end position="561"/>
    </location>
</feature>
<dbReference type="GO" id="GO:0005524">
    <property type="term" value="F:ATP binding"/>
    <property type="evidence" value="ECO:0007669"/>
    <property type="project" value="UniProtKB-KW"/>
</dbReference>
<dbReference type="PRINTS" id="PR00344">
    <property type="entry name" value="BCTRLSENSOR"/>
</dbReference>
<dbReference type="SUPFAM" id="SSF55785">
    <property type="entry name" value="PYP-like sensor domain (PAS domain)"/>
    <property type="match status" value="1"/>
</dbReference>
<evidence type="ECO:0000256" key="4">
    <source>
        <dbReference type="ARBA" id="ARBA00022475"/>
    </source>
</evidence>
<protein>
    <recommendedName>
        <fullName evidence="3">histidine kinase</fullName>
        <ecNumber evidence="3">2.7.13.3</ecNumber>
    </recommendedName>
</protein>
<dbReference type="InterPro" id="IPR004358">
    <property type="entry name" value="Sig_transdc_His_kin-like_C"/>
</dbReference>
<dbReference type="Gene3D" id="3.30.565.10">
    <property type="entry name" value="Histidine kinase-like ATPase, C-terminal domain"/>
    <property type="match status" value="1"/>
</dbReference>
<feature type="compositionally biased region" description="Basic and acidic residues" evidence="13">
    <location>
        <begin position="287"/>
        <end position="306"/>
    </location>
</feature>
<proteinExistence type="predicted"/>
<dbReference type="PROSITE" id="PS50109">
    <property type="entry name" value="HIS_KIN"/>
    <property type="match status" value="1"/>
</dbReference>
<gene>
    <name evidence="16" type="ORF">GCM10025782_19030</name>
</gene>
<evidence type="ECO:0000256" key="7">
    <source>
        <dbReference type="ARBA" id="ARBA00022692"/>
    </source>
</evidence>
<dbReference type="Pfam" id="PF14689">
    <property type="entry name" value="SPOB_a"/>
    <property type="match status" value="1"/>
</dbReference>
<dbReference type="InterPro" id="IPR005467">
    <property type="entry name" value="His_kinase_dom"/>
</dbReference>
<dbReference type="Proteomes" id="UP001500556">
    <property type="component" value="Unassembled WGS sequence"/>
</dbReference>
<evidence type="ECO:0000256" key="1">
    <source>
        <dbReference type="ARBA" id="ARBA00000085"/>
    </source>
</evidence>
<dbReference type="InterPro" id="IPR003594">
    <property type="entry name" value="HATPase_dom"/>
</dbReference>
<comment type="catalytic activity">
    <reaction evidence="1">
        <text>ATP + protein L-histidine = ADP + protein N-phospho-L-histidine.</text>
        <dbReference type="EC" id="2.7.13.3"/>
    </reaction>
</comment>
<keyword evidence="9" id="KW-0418">Kinase</keyword>
<feature type="transmembrane region" description="Helical" evidence="14">
    <location>
        <begin position="180"/>
        <end position="199"/>
    </location>
</feature>
<keyword evidence="14" id="KW-0472">Membrane</keyword>
<dbReference type="InterPro" id="IPR039506">
    <property type="entry name" value="SPOB_a"/>
</dbReference>
<evidence type="ECO:0000256" key="9">
    <source>
        <dbReference type="ARBA" id="ARBA00022777"/>
    </source>
</evidence>
<feature type="region of interest" description="Disordered" evidence="13">
    <location>
        <begin position="275"/>
        <end position="306"/>
    </location>
</feature>
<evidence type="ECO:0000259" key="15">
    <source>
        <dbReference type="PROSITE" id="PS50109"/>
    </source>
</evidence>
<evidence type="ECO:0000256" key="6">
    <source>
        <dbReference type="ARBA" id="ARBA00022679"/>
    </source>
</evidence>
<dbReference type="EMBL" id="BAABLO010000005">
    <property type="protein sequence ID" value="GAA4721509.1"/>
    <property type="molecule type" value="Genomic_DNA"/>
</dbReference>
<evidence type="ECO:0000256" key="2">
    <source>
        <dbReference type="ARBA" id="ARBA00004651"/>
    </source>
</evidence>
<comment type="subcellular location">
    <subcellularLocation>
        <location evidence="2">Cell membrane</location>
        <topology evidence="2">Multi-pass membrane protein</topology>
    </subcellularLocation>
</comment>
<organism evidence="16 17">
    <name type="scientific">Pedococcus ginsenosidimutans</name>
    <dbReference type="NCBI Taxonomy" id="490570"/>
    <lineage>
        <taxon>Bacteria</taxon>
        <taxon>Bacillati</taxon>
        <taxon>Actinomycetota</taxon>
        <taxon>Actinomycetes</taxon>
        <taxon>Micrococcales</taxon>
        <taxon>Intrasporangiaceae</taxon>
        <taxon>Pedococcus</taxon>
    </lineage>
</organism>
<evidence type="ECO:0000256" key="13">
    <source>
        <dbReference type="SAM" id="MobiDB-lite"/>
    </source>
</evidence>
<dbReference type="SUPFAM" id="SSF55890">
    <property type="entry name" value="Sporulation response regulatory protein Spo0B"/>
    <property type="match status" value="1"/>
</dbReference>
<evidence type="ECO:0000256" key="14">
    <source>
        <dbReference type="SAM" id="Phobius"/>
    </source>
</evidence>
<evidence type="ECO:0000256" key="12">
    <source>
        <dbReference type="ARBA" id="ARBA00023012"/>
    </source>
</evidence>
<dbReference type="InterPro" id="IPR035965">
    <property type="entry name" value="PAS-like_dom_sf"/>
</dbReference>
<keyword evidence="17" id="KW-1185">Reference proteome</keyword>
<name>A0ABP8Y446_9MICO</name>
<keyword evidence="12" id="KW-0902">Two-component regulatory system</keyword>
<dbReference type="SUPFAM" id="SSF55874">
    <property type="entry name" value="ATPase domain of HSP90 chaperone/DNA topoisomerase II/histidine kinase"/>
    <property type="match status" value="1"/>
</dbReference>
<keyword evidence="10 16" id="KW-0067">ATP-binding</keyword>
<keyword evidence="11 14" id="KW-1133">Transmembrane helix</keyword>
<evidence type="ECO:0000256" key="3">
    <source>
        <dbReference type="ARBA" id="ARBA00012438"/>
    </source>
</evidence>
<dbReference type="PANTHER" id="PTHR43304:SF1">
    <property type="entry name" value="PAC DOMAIN-CONTAINING PROTEIN"/>
    <property type="match status" value="1"/>
</dbReference>
<evidence type="ECO:0000256" key="10">
    <source>
        <dbReference type="ARBA" id="ARBA00022840"/>
    </source>
</evidence>
<keyword evidence="4" id="KW-1003">Cell membrane</keyword>
<evidence type="ECO:0000256" key="5">
    <source>
        <dbReference type="ARBA" id="ARBA00022553"/>
    </source>
</evidence>
<dbReference type="InterPro" id="IPR016120">
    <property type="entry name" value="Sig_transdc_His_kin_SpoOB"/>
</dbReference>
<dbReference type="InterPro" id="IPR052162">
    <property type="entry name" value="Sensor_kinase/Photoreceptor"/>
</dbReference>
<keyword evidence="7 14" id="KW-0812">Transmembrane</keyword>
<evidence type="ECO:0000256" key="8">
    <source>
        <dbReference type="ARBA" id="ARBA00022741"/>
    </source>
</evidence>
<dbReference type="Gene3D" id="3.30.450.20">
    <property type="entry name" value="PAS domain"/>
    <property type="match status" value="2"/>
</dbReference>
<keyword evidence="6" id="KW-0808">Transferase</keyword>
<keyword evidence="5" id="KW-0597">Phosphoprotein</keyword>
<dbReference type="Gene3D" id="1.10.287.130">
    <property type="match status" value="1"/>
</dbReference>
<dbReference type="EC" id="2.7.13.3" evidence="3"/>
<dbReference type="SMART" id="SM00387">
    <property type="entry name" value="HATPase_c"/>
    <property type="match status" value="1"/>
</dbReference>
<dbReference type="Pfam" id="PF02518">
    <property type="entry name" value="HATPase_c"/>
    <property type="match status" value="1"/>
</dbReference>
<comment type="caution">
    <text evidence="16">The sequence shown here is derived from an EMBL/GenBank/DDBJ whole genome shotgun (WGS) entry which is preliminary data.</text>
</comment>
<evidence type="ECO:0000256" key="11">
    <source>
        <dbReference type="ARBA" id="ARBA00022989"/>
    </source>
</evidence>
<dbReference type="PANTHER" id="PTHR43304">
    <property type="entry name" value="PHYTOCHROME-LIKE PROTEIN CPH1"/>
    <property type="match status" value="1"/>
</dbReference>
<dbReference type="SUPFAM" id="SSF103190">
    <property type="entry name" value="Sensory domain-like"/>
    <property type="match status" value="1"/>
</dbReference>
<reference evidence="17" key="1">
    <citation type="journal article" date="2019" name="Int. J. Syst. Evol. Microbiol.">
        <title>The Global Catalogue of Microorganisms (GCM) 10K type strain sequencing project: providing services to taxonomists for standard genome sequencing and annotation.</title>
        <authorList>
            <consortium name="The Broad Institute Genomics Platform"/>
            <consortium name="The Broad Institute Genome Sequencing Center for Infectious Disease"/>
            <person name="Wu L."/>
            <person name="Ma J."/>
        </authorList>
    </citation>
    <scope>NUCLEOTIDE SEQUENCE [LARGE SCALE GENOMIC DNA]</scope>
    <source>
        <strain evidence="17">JCM 18961</strain>
    </source>
</reference>
<evidence type="ECO:0000313" key="16">
    <source>
        <dbReference type="EMBL" id="GAA4721509.1"/>
    </source>
</evidence>
<dbReference type="InterPro" id="IPR029151">
    <property type="entry name" value="Sensor-like_sf"/>
</dbReference>